<keyword evidence="4" id="KW-1185">Reference proteome</keyword>
<name>A0A5E4QC85_9NEOP</name>
<proteinExistence type="predicted"/>
<feature type="compositionally biased region" description="Polar residues" evidence="1">
    <location>
        <begin position="118"/>
        <end position="128"/>
    </location>
</feature>
<reference evidence="3 4" key="1">
    <citation type="submission" date="2017-07" db="EMBL/GenBank/DDBJ databases">
        <authorList>
            <person name="Talla V."/>
            <person name="Backstrom N."/>
        </authorList>
    </citation>
    <scope>NUCLEOTIDE SEQUENCE [LARGE SCALE GENOMIC DNA]</scope>
</reference>
<dbReference type="AlphaFoldDB" id="A0A5E4QC85"/>
<feature type="region of interest" description="Disordered" evidence="1">
    <location>
        <begin position="29"/>
        <end position="139"/>
    </location>
</feature>
<organism evidence="3 4">
    <name type="scientific">Leptidea sinapis</name>
    <dbReference type="NCBI Taxonomy" id="189913"/>
    <lineage>
        <taxon>Eukaryota</taxon>
        <taxon>Metazoa</taxon>
        <taxon>Ecdysozoa</taxon>
        <taxon>Arthropoda</taxon>
        <taxon>Hexapoda</taxon>
        <taxon>Insecta</taxon>
        <taxon>Pterygota</taxon>
        <taxon>Neoptera</taxon>
        <taxon>Endopterygota</taxon>
        <taxon>Lepidoptera</taxon>
        <taxon>Glossata</taxon>
        <taxon>Ditrysia</taxon>
        <taxon>Papilionoidea</taxon>
        <taxon>Pieridae</taxon>
        <taxon>Dismorphiinae</taxon>
        <taxon>Leptidea</taxon>
    </lineage>
</organism>
<feature type="chain" id="PRO_5022846874" evidence="2">
    <location>
        <begin position="24"/>
        <end position="396"/>
    </location>
</feature>
<protein>
    <submittedName>
        <fullName evidence="3">Uncharacterized protein</fullName>
    </submittedName>
</protein>
<sequence length="396" mass="40897">MNRYLYAIVYAILVLSIVDPLNAKRFGGGGGRHSYPKSGGLSGSGGSHSYPHSGGLSGGGHGSSSGSHGYPASSGMSGSHGSPNTGGSHGYPSSGSNSHGYPSSGSNSHGYPPGKGLSGNSPSSQAGHTTHVHNYYNYNPPQQIRYTPVHGAAPVSYPVYRGAPPTYVYQYKDSGSKYGTLLAGLALLNLGTLAGGAYALSHAGQSSHSYKPQPGEVCKFGVKKDNGDYEETKIDCQLITSFIFEEQAKAQNNGGTNTTVVTTITNVTTINTGNGAPETSTGLNNGTLVPADTSTANATLTNATNTSANNVTSSVTITTTNTTVTNALDVKGKPVEVTPGMKCYVMRHSSTSNMRRSVPCGLLQSYADQSLKKNSASKTVPFLTTLTVILGMLVTH</sequence>
<dbReference type="EMBL" id="FZQP02002271">
    <property type="protein sequence ID" value="VVC95320.1"/>
    <property type="molecule type" value="Genomic_DNA"/>
</dbReference>
<feature type="signal peptide" evidence="2">
    <location>
        <begin position="1"/>
        <end position="23"/>
    </location>
</feature>
<accession>A0A5E4QC85</accession>
<feature type="compositionally biased region" description="Low complexity" evidence="1">
    <location>
        <begin position="90"/>
        <end position="114"/>
    </location>
</feature>
<evidence type="ECO:0000256" key="1">
    <source>
        <dbReference type="SAM" id="MobiDB-lite"/>
    </source>
</evidence>
<gene>
    <name evidence="3" type="ORF">LSINAPIS_LOCUS7060</name>
</gene>
<evidence type="ECO:0000313" key="4">
    <source>
        <dbReference type="Proteomes" id="UP000324832"/>
    </source>
</evidence>
<evidence type="ECO:0000256" key="2">
    <source>
        <dbReference type="SAM" id="SignalP"/>
    </source>
</evidence>
<dbReference type="Proteomes" id="UP000324832">
    <property type="component" value="Unassembled WGS sequence"/>
</dbReference>
<feature type="compositionally biased region" description="Polar residues" evidence="1">
    <location>
        <begin position="76"/>
        <end position="85"/>
    </location>
</feature>
<feature type="compositionally biased region" description="Low complexity" evidence="1">
    <location>
        <begin position="64"/>
        <end position="75"/>
    </location>
</feature>
<evidence type="ECO:0000313" key="3">
    <source>
        <dbReference type="EMBL" id="VVC95320.1"/>
    </source>
</evidence>
<keyword evidence="2" id="KW-0732">Signal</keyword>